<dbReference type="Proteomes" id="UP001231109">
    <property type="component" value="Unassembled WGS sequence"/>
</dbReference>
<dbReference type="GO" id="GO:0004516">
    <property type="term" value="F:nicotinate phosphoribosyltransferase activity"/>
    <property type="evidence" value="ECO:0007669"/>
    <property type="project" value="UniProtKB-EC"/>
</dbReference>
<dbReference type="InterPro" id="IPR016471">
    <property type="entry name" value="Nicotinamide_PRibTrfase"/>
</dbReference>
<comment type="caution">
    <text evidence="11">The sequence shown here is derived from an EMBL/GenBank/DDBJ whole genome shotgun (WGS) entry which is preliminary data.</text>
</comment>
<organism evidence="11 12">
    <name type="scientific">Rheinheimera baltica</name>
    <dbReference type="NCBI Taxonomy" id="67576"/>
    <lineage>
        <taxon>Bacteria</taxon>
        <taxon>Pseudomonadati</taxon>
        <taxon>Pseudomonadota</taxon>
        <taxon>Gammaproteobacteria</taxon>
        <taxon>Chromatiales</taxon>
        <taxon>Chromatiaceae</taxon>
        <taxon>Rheinheimera</taxon>
    </lineage>
</organism>
<keyword evidence="3 11" id="KW-0328">Glycosyltransferase</keyword>
<name>A0ABT9HY07_9GAMM</name>
<evidence type="ECO:0000256" key="2">
    <source>
        <dbReference type="ARBA" id="ARBA00022642"/>
    </source>
</evidence>
<evidence type="ECO:0000259" key="10">
    <source>
        <dbReference type="Pfam" id="PF18127"/>
    </source>
</evidence>
<dbReference type="InterPro" id="IPR013785">
    <property type="entry name" value="Aldolase_TIM"/>
</dbReference>
<dbReference type="PANTHER" id="PTHR43816">
    <property type="entry name" value="NICOTINAMIDE PHOSPHORIBOSYLTRANSFERASE"/>
    <property type="match status" value="1"/>
</dbReference>
<comment type="similarity">
    <text evidence="1">Belongs to the NAPRTase family.</text>
</comment>
<feature type="domain" description="Nicotinamide phosphoribosyltransferase N-terminal" evidence="10">
    <location>
        <begin position="7"/>
        <end position="108"/>
    </location>
</feature>
<evidence type="ECO:0000256" key="3">
    <source>
        <dbReference type="ARBA" id="ARBA00022676"/>
    </source>
</evidence>
<evidence type="ECO:0000256" key="1">
    <source>
        <dbReference type="ARBA" id="ARBA00010897"/>
    </source>
</evidence>
<accession>A0ABT9HY07</accession>
<dbReference type="InterPro" id="IPR036068">
    <property type="entry name" value="Nicotinate_pribotase-like_C"/>
</dbReference>
<keyword evidence="4" id="KW-0808">Transferase</keyword>
<evidence type="ECO:0000256" key="5">
    <source>
        <dbReference type="ARBA" id="ARBA00035007"/>
    </source>
</evidence>
<dbReference type="EC" id="2.4.2.12" evidence="6"/>
<dbReference type="InterPro" id="IPR041525">
    <property type="entry name" value="N/Namide_PRibTrfase"/>
</dbReference>
<dbReference type="SUPFAM" id="SSF51690">
    <property type="entry name" value="Nicotinate/Quinolinate PRTase C-terminal domain-like"/>
    <property type="match status" value="1"/>
</dbReference>
<keyword evidence="2" id="KW-0662">Pyridine nucleotide biosynthesis</keyword>
<dbReference type="InterPro" id="IPR041529">
    <property type="entry name" value="DUF5598"/>
</dbReference>
<sequence>MKLNPVTAIDGYKVDHRRQYPDNTEVIFSNLTARNTRRAYTEQMVFFGLQYFVKSFLIKSWNEDFFQQPKEEVIRRFSRRINNYLGPNNVGTEHIADLHDLGYLPIKIMALPEGSVYPLKVPCMVIFNTDERFFWLTNYLETILSTSVWGMCTSATTANEYKKILTAYALQTDGSSEFVNWQGHDFSFRGMFGAEAAAMSGAAHLLSFTGTDTIPAIDFLEDYYNANSDLELVGGSVAATEHSVMCAGGMENELETFRRLIQDIYPSGIVSIVSDSWDFWQVMTDFTVKLKAQILARDGKVVFRPDTGCPVKMICGDEDAEKESPEYKGAIECLWDVFGGTFSQTGYKVLDPHVGLIYGDSITIERAKAICEGLKAKGFATTNVVFGIGSYTYQYVTRDTDGFAVKATFAKISGEDREIFKAPKTGDGSKNSAKGLVAVFKNEQGNFYLKDQASWGEVNDCEFIEVFENGKLLCDVSLAEIRARLAAAL</sequence>
<dbReference type="PANTHER" id="PTHR43816:SF1">
    <property type="entry name" value="NICOTINAMIDE PHOSPHORIBOSYLTRANSFERASE"/>
    <property type="match status" value="1"/>
</dbReference>
<proteinExistence type="inferred from homology"/>
<dbReference type="RefSeq" id="WP_027672314.1">
    <property type="nucleotide sequence ID" value="NZ_JAPJDZ010000012.1"/>
</dbReference>
<comment type="pathway">
    <text evidence="5">Cofactor biosynthesis; NAD(+) biosynthesis; nicotinamide D-ribonucleotide from 5-phospho-alpha-D-ribose 1-diphosphate and nicotinamide: step 1/1.</text>
</comment>
<dbReference type="Gene3D" id="3.20.20.70">
    <property type="entry name" value="Aldolase class I"/>
    <property type="match status" value="1"/>
</dbReference>
<dbReference type="NCBIfam" id="NF006629">
    <property type="entry name" value="PRK09198.1"/>
    <property type="match status" value="1"/>
</dbReference>
<protein>
    <recommendedName>
        <fullName evidence="7">Nicotinamide phosphoribosyltransferase</fullName>
        <ecNumber evidence="6">2.4.2.12</ecNumber>
    </recommendedName>
</protein>
<dbReference type="GO" id="GO:0016757">
    <property type="term" value="F:glycosyltransferase activity"/>
    <property type="evidence" value="ECO:0007669"/>
    <property type="project" value="UniProtKB-KW"/>
</dbReference>
<evidence type="ECO:0000256" key="7">
    <source>
        <dbReference type="ARBA" id="ARBA00035036"/>
    </source>
</evidence>
<evidence type="ECO:0000256" key="8">
    <source>
        <dbReference type="ARBA" id="ARBA00047835"/>
    </source>
</evidence>
<evidence type="ECO:0000313" key="12">
    <source>
        <dbReference type="Proteomes" id="UP001231109"/>
    </source>
</evidence>
<dbReference type="EMBL" id="JAPJDZ010000012">
    <property type="protein sequence ID" value="MDP5135690.1"/>
    <property type="molecule type" value="Genomic_DNA"/>
</dbReference>
<comment type="catalytic activity">
    <reaction evidence="8">
        <text>beta-nicotinamide D-ribonucleotide + diphosphate = 5-phospho-alpha-D-ribose 1-diphosphate + nicotinamide + H(+)</text>
        <dbReference type="Rhea" id="RHEA:16149"/>
        <dbReference type="ChEBI" id="CHEBI:14649"/>
        <dbReference type="ChEBI" id="CHEBI:15378"/>
        <dbReference type="ChEBI" id="CHEBI:17154"/>
        <dbReference type="ChEBI" id="CHEBI:33019"/>
        <dbReference type="ChEBI" id="CHEBI:58017"/>
        <dbReference type="EC" id="2.4.2.12"/>
    </reaction>
    <physiologicalReaction direction="right-to-left" evidence="8">
        <dbReference type="Rhea" id="RHEA:16151"/>
    </physiologicalReaction>
</comment>
<reference evidence="11 12" key="1">
    <citation type="submission" date="2022-11" db="EMBL/GenBank/DDBJ databases">
        <title>Viruses from the air-sea interface of a natural surface slick.</title>
        <authorList>
            <person name="Rahlff J."/>
            <person name="Holmfeldt K."/>
        </authorList>
    </citation>
    <scope>NUCLEOTIDE SEQUENCE [LARGE SCALE GENOMIC DNA]</scope>
    <source>
        <strain evidence="11 12">SMS4</strain>
    </source>
</reference>
<dbReference type="PIRSF" id="PIRSF005943">
    <property type="entry name" value="NMPRT"/>
    <property type="match status" value="1"/>
</dbReference>
<evidence type="ECO:0000313" key="11">
    <source>
        <dbReference type="EMBL" id="MDP5135690.1"/>
    </source>
</evidence>
<keyword evidence="12" id="KW-1185">Reference proteome</keyword>
<evidence type="ECO:0000259" key="9">
    <source>
        <dbReference type="Pfam" id="PF04095"/>
    </source>
</evidence>
<gene>
    <name evidence="11" type="ORF">ORJ04_06980</name>
</gene>
<dbReference type="CDD" id="cd01569">
    <property type="entry name" value="PBEF_like"/>
    <property type="match status" value="1"/>
</dbReference>
<evidence type="ECO:0000256" key="4">
    <source>
        <dbReference type="ARBA" id="ARBA00022679"/>
    </source>
</evidence>
<dbReference type="Pfam" id="PF18127">
    <property type="entry name" value="NAMPT_N"/>
    <property type="match status" value="1"/>
</dbReference>
<dbReference type="Pfam" id="PF04095">
    <property type="entry name" value="NAPRTase"/>
    <property type="match status" value="1"/>
</dbReference>
<keyword evidence="11" id="KW-0436">Ligase</keyword>
<feature type="domain" description="Nicotinate/nicotinamide phosphoribosyltransferase" evidence="9">
    <location>
        <begin position="183"/>
        <end position="440"/>
    </location>
</feature>
<evidence type="ECO:0000256" key="6">
    <source>
        <dbReference type="ARBA" id="ARBA00035024"/>
    </source>
</evidence>